<dbReference type="InterPro" id="IPR018700">
    <property type="entry name" value="DUF2204"/>
</dbReference>
<comment type="caution">
    <text evidence="1">The sequence shown here is derived from an EMBL/GenBank/DDBJ whole genome shotgun (WGS) entry which is preliminary data.</text>
</comment>
<dbReference type="Pfam" id="PF09970">
    <property type="entry name" value="DUF2204"/>
    <property type="match status" value="1"/>
</dbReference>
<dbReference type="InterPro" id="IPR043519">
    <property type="entry name" value="NT_sf"/>
</dbReference>
<proteinExistence type="predicted"/>
<name>A0A3R9PCG4_9CREN</name>
<dbReference type="Gene3D" id="3.30.460.40">
    <property type="match status" value="1"/>
</dbReference>
<dbReference type="RefSeq" id="WP_125742978.1">
    <property type="nucleotide sequence ID" value="NZ_RCOR01000050.1"/>
</dbReference>
<gene>
    <name evidence="1" type="ORF">D9Q81_09170</name>
</gene>
<accession>A0A3R9PCG4</accession>
<organism evidence="1 2">
    <name type="scientific">Candidatus Korarchaeum cryptofilum</name>
    <dbReference type="NCBI Taxonomy" id="498846"/>
    <lineage>
        <taxon>Archaea</taxon>
        <taxon>Thermoproteota</taxon>
        <taxon>Candidatus Korarchaeia</taxon>
        <taxon>Candidatus Korarchaeales</taxon>
        <taxon>Candidatus Korarchaeaceae</taxon>
        <taxon>Candidatus Korarchaeum</taxon>
    </lineage>
</organism>
<sequence length="193" mass="22368">MSSLNDFLDATDALKLRYALLGALAVRAWNPYRKTHDVDVAIEKSDFWKLKNFLAPLGYFVVENPRLGKLELKHRYKGDIDVYTDEVSGIRVSDLLKRSVERELEGRRVRVVSPEDLIILKAKAGRERDMADISVVLVNLKDDLDWNYLKERASSLKIDLKSFLLRSLERIPVYVENVPKVRKSIKKIIEERL</sequence>
<dbReference type="SUPFAM" id="SSF81301">
    <property type="entry name" value="Nucleotidyltransferase"/>
    <property type="match status" value="1"/>
</dbReference>
<reference evidence="1 2" key="1">
    <citation type="submission" date="2018-10" db="EMBL/GenBank/DDBJ databases">
        <title>Co-occurring genomic capacity for anaerobic methane metabolism and dissimilatory sulfite reduction discovered in the Korarchaeota.</title>
        <authorList>
            <person name="Mckay L.J."/>
            <person name="Dlakic M."/>
            <person name="Fields M.W."/>
            <person name="Delmont T.O."/>
            <person name="Eren A.M."/>
            <person name="Jay Z.J."/>
            <person name="Klingelsmith K.B."/>
            <person name="Rusch D.B."/>
            <person name="Inskeep W.P."/>
        </authorList>
    </citation>
    <scope>NUCLEOTIDE SEQUENCE [LARGE SCALE GENOMIC DNA]</scope>
    <source>
        <strain evidence="1 2">WS</strain>
    </source>
</reference>
<dbReference type="AlphaFoldDB" id="A0A3R9PCG4"/>
<protein>
    <recommendedName>
        <fullName evidence="3">Nucleotidyltransferase family protein</fullName>
    </recommendedName>
</protein>
<dbReference type="Proteomes" id="UP000278149">
    <property type="component" value="Unassembled WGS sequence"/>
</dbReference>
<evidence type="ECO:0000313" key="2">
    <source>
        <dbReference type="Proteomes" id="UP000278149"/>
    </source>
</evidence>
<evidence type="ECO:0008006" key="3">
    <source>
        <dbReference type="Google" id="ProtNLM"/>
    </source>
</evidence>
<evidence type="ECO:0000313" key="1">
    <source>
        <dbReference type="EMBL" id="RSN67041.1"/>
    </source>
</evidence>
<dbReference type="EMBL" id="RCOR01000050">
    <property type="protein sequence ID" value="RSN67041.1"/>
    <property type="molecule type" value="Genomic_DNA"/>
</dbReference>